<feature type="compositionally biased region" description="Polar residues" evidence="1">
    <location>
        <begin position="322"/>
        <end position="331"/>
    </location>
</feature>
<dbReference type="AlphaFoldDB" id="A0AAW0CCN6"/>
<keyword evidence="2" id="KW-0812">Transmembrane</keyword>
<evidence type="ECO:0000256" key="2">
    <source>
        <dbReference type="SAM" id="Phobius"/>
    </source>
</evidence>
<dbReference type="Proteomes" id="UP001383192">
    <property type="component" value="Unassembled WGS sequence"/>
</dbReference>
<evidence type="ECO:0000256" key="1">
    <source>
        <dbReference type="SAM" id="MobiDB-lite"/>
    </source>
</evidence>
<evidence type="ECO:0000313" key="3">
    <source>
        <dbReference type="EMBL" id="KAK7036644.1"/>
    </source>
</evidence>
<keyword evidence="2" id="KW-0472">Membrane</keyword>
<feature type="region of interest" description="Disordered" evidence="1">
    <location>
        <begin position="227"/>
        <end position="403"/>
    </location>
</feature>
<feature type="compositionally biased region" description="Low complexity" evidence="1">
    <location>
        <begin position="235"/>
        <end position="252"/>
    </location>
</feature>
<sequence>MSNIQKLMHRQFPPSPGVFQAVSARSGPRLLPSTQKSVTNWVLGLIFRFCLALFIPFGLGCFIYTPLICTRALVLTDKEPTSLPTALVVLYGYALLFEVVFGIEQIRYRRNHVSQMRMDRFNKLVKSDTRTIFVHDVGPRTIPVCVSGKMNIDEVLELLSCRGLLPSIPVYSRSVYSAGKAAPLKGTENVAQLGLESLSSLFVRIHLLGGTNDDQCAVNPDGTLKKTQNIPFFHSPSSKIPLPSVSSPPSTSARQTRRKRTDRMAQIIAAEQADENGVVKHRRPGSSSLRVRKAKVVGADADPNINPAPDSDAEDEDYIASGSESDFSGSDTEMDEEVEIITNEELSASLPSKTHPSHSRHTKGKEPAINASTASSGKRKAVEIEDVEEQVDSGASSSSNLKV</sequence>
<organism evidence="3 4">
    <name type="scientific">Paramarasmius palmivorus</name>
    <dbReference type="NCBI Taxonomy" id="297713"/>
    <lineage>
        <taxon>Eukaryota</taxon>
        <taxon>Fungi</taxon>
        <taxon>Dikarya</taxon>
        <taxon>Basidiomycota</taxon>
        <taxon>Agaricomycotina</taxon>
        <taxon>Agaricomycetes</taxon>
        <taxon>Agaricomycetidae</taxon>
        <taxon>Agaricales</taxon>
        <taxon>Marasmiineae</taxon>
        <taxon>Marasmiaceae</taxon>
        <taxon>Paramarasmius</taxon>
    </lineage>
</organism>
<accession>A0AAW0CCN6</accession>
<keyword evidence="4" id="KW-1185">Reference proteome</keyword>
<name>A0AAW0CCN6_9AGAR</name>
<gene>
    <name evidence="3" type="ORF">VNI00_011577</name>
</gene>
<dbReference type="EMBL" id="JAYKXP010000050">
    <property type="protein sequence ID" value="KAK7036644.1"/>
    <property type="molecule type" value="Genomic_DNA"/>
</dbReference>
<proteinExistence type="predicted"/>
<reference evidence="3 4" key="1">
    <citation type="submission" date="2024-01" db="EMBL/GenBank/DDBJ databases">
        <title>A draft genome for a cacao thread blight-causing isolate of Paramarasmius palmivorus.</title>
        <authorList>
            <person name="Baruah I.K."/>
            <person name="Bukari Y."/>
            <person name="Amoako-Attah I."/>
            <person name="Meinhardt L.W."/>
            <person name="Bailey B.A."/>
            <person name="Cohen S.P."/>
        </authorList>
    </citation>
    <scope>NUCLEOTIDE SEQUENCE [LARGE SCALE GENOMIC DNA]</scope>
    <source>
        <strain evidence="3 4">GH-12</strain>
    </source>
</reference>
<feature type="compositionally biased region" description="Polar residues" evidence="1">
    <location>
        <begin position="393"/>
        <end position="403"/>
    </location>
</feature>
<evidence type="ECO:0000313" key="4">
    <source>
        <dbReference type="Proteomes" id="UP001383192"/>
    </source>
</evidence>
<feature type="compositionally biased region" description="Basic residues" evidence="1">
    <location>
        <begin position="279"/>
        <end position="295"/>
    </location>
</feature>
<keyword evidence="2" id="KW-1133">Transmembrane helix</keyword>
<comment type="caution">
    <text evidence="3">The sequence shown here is derived from an EMBL/GenBank/DDBJ whole genome shotgun (WGS) entry which is preliminary data.</text>
</comment>
<feature type="transmembrane region" description="Helical" evidence="2">
    <location>
        <begin position="85"/>
        <end position="103"/>
    </location>
</feature>
<feature type="compositionally biased region" description="Polar residues" evidence="1">
    <location>
        <begin position="344"/>
        <end position="354"/>
    </location>
</feature>
<feature type="transmembrane region" description="Helical" evidence="2">
    <location>
        <begin position="41"/>
        <end position="65"/>
    </location>
</feature>
<protein>
    <submittedName>
        <fullName evidence="3">Uncharacterized protein</fullName>
    </submittedName>
</protein>